<reference evidence="2" key="1">
    <citation type="journal article" date="2023" name="Science">
        <title>Genome structures resolve the early diversification of teleost fishes.</title>
        <authorList>
            <person name="Parey E."/>
            <person name="Louis A."/>
            <person name="Montfort J."/>
            <person name="Bouchez O."/>
            <person name="Roques C."/>
            <person name="Iampietro C."/>
            <person name="Lluch J."/>
            <person name="Castinel A."/>
            <person name="Donnadieu C."/>
            <person name="Desvignes T."/>
            <person name="Floi Bucao C."/>
            <person name="Jouanno E."/>
            <person name="Wen M."/>
            <person name="Mejri S."/>
            <person name="Dirks R."/>
            <person name="Jansen H."/>
            <person name="Henkel C."/>
            <person name="Chen W.J."/>
            <person name="Zahm M."/>
            <person name="Cabau C."/>
            <person name="Klopp C."/>
            <person name="Thompson A.W."/>
            <person name="Robinson-Rechavi M."/>
            <person name="Braasch I."/>
            <person name="Lecointre G."/>
            <person name="Bobe J."/>
            <person name="Postlethwait J.H."/>
            <person name="Berthelot C."/>
            <person name="Roest Crollius H."/>
            <person name="Guiguen Y."/>
        </authorList>
    </citation>
    <scope>NUCLEOTIDE SEQUENCE</scope>
    <source>
        <strain evidence="2">WJC10195</strain>
    </source>
</reference>
<accession>A0A9Q1FAC8</accession>
<feature type="region of interest" description="Disordered" evidence="1">
    <location>
        <begin position="17"/>
        <end position="53"/>
    </location>
</feature>
<evidence type="ECO:0000256" key="1">
    <source>
        <dbReference type="SAM" id="MobiDB-lite"/>
    </source>
</evidence>
<evidence type="ECO:0000313" key="2">
    <source>
        <dbReference type="EMBL" id="KAJ8354329.1"/>
    </source>
</evidence>
<protein>
    <submittedName>
        <fullName evidence="2">Uncharacterized protein</fullName>
    </submittedName>
</protein>
<evidence type="ECO:0000313" key="3">
    <source>
        <dbReference type="Proteomes" id="UP001152622"/>
    </source>
</evidence>
<comment type="caution">
    <text evidence="2">The sequence shown here is derived from an EMBL/GenBank/DDBJ whole genome shotgun (WGS) entry which is preliminary data.</text>
</comment>
<dbReference type="Proteomes" id="UP001152622">
    <property type="component" value="Chromosome 7"/>
</dbReference>
<sequence>MLRPILLKHRENIDNRQSGYEAAVDQWEQERPGKEMETDNQFGGAGDEREREQKCRTVERMDFTEDAEEKAAAVPTHSFGITGPCACTLVVELQREGIFQADQRRPWIDLQVPGTTSASRGILRTWGTAHWSWDTRRGEELPKSKKKGPSCLGRNVVGMTL</sequence>
<keyword evidence="3" id="KW-1185">Reference proteome</keyword>
<dbReference type="EMBL" id="JAINUF010000007">
    <property type="protein sequence ID" value="KAJ8354329.1"/>
    <property type="molecule type" value="Genomic_DNA"/>
</dbReference>
<gene>
    <name evidence="2" type="ORF">SKAU_G00218960</name>
</gene>
<organism evidence="2 3">
    <name type="scientific">Synaphobranchus kaupii</name>
    <name type="common">Kaup's arrowtooth eel</name>
    <dbReference type="NCBI Taxonomy" id="118154"/>
    <lineage>
        <taxon>Eukaryota</taxon>
        <taxon>Metazoa</taxon>
        <taxon>Chordata</taxon>
        <taxon>Craniata</taxon>
        <taxon>Vertebrata</taxon>
        <taxon>Euteleostomi</taxon>
        <taxon>Actinopterygii</taxon>
        <taxon>Neopterygii</taxon>
        <taxon>Teleostei</taxon>
        <taxon>Anguilliformes</taxon>
        <taxon>Synaphobranchidae</taxon>
        <taxon>Synaphobranchus</taxon>
    </lineage>
</organism>
<proteinExistence type="predicted"/>
<name>A0A9Q1FAC8_SYNKA</name>
<dbReference type="AlphaFoldDB" id="A0A9Q1FAC8"/>
<feature type="compositionally biased region" description="Basic and acidic residues" evidence="1">
    <location>
        <begin position="28"/>
        <end position="37"/>
    </location>
</feature>